<dbReference type="Pfam" id="PF01757">
    <property type="entry name" value="Acyl_transf_3"/>
    <property type="match status" value="1"/>
</dbReference>
<dbReference type="RefSeq" id="WP_150619343.1">
    <property type="nucleotide sequence ID" value="NZ_CABPSM010000002.1"/>
</dbReference>
<dbReference type="AlphaFoldDB" id="A0A5E4SHA5"/>
<dbReference type="GO" id="GO:0016747">
    <property type="term" value="F:acyltransferase activity, transferring groups other than amino-acyl groups"/>
    <property type="evidence" value="ECO:0007669"/>
    <property type="project" value="InterPro"/>
</dbReference>
<accession>A0A5E4SHA5</accession>
<dbReference type="EC" id="2.3.1.-" evidence="4"/>
<keyword evidence="1" id="KW-1133">Transmembrane helix</keyword>
<feature type="transmembrane region" description="Helical" evidence="1">
    <location>
        <begin position="155"/>
        <end position="187"/>
    </location>
</feature>
<feature type="transmembrane region" description="Helical" evidence="1">
    <location>
        <begin position="207"/>
        <end position="223"/>
    </location>
</feature>
<feature type="transmembrane region" description="Helical" evidence="1">
    <location>
        <begin position="261"/>
        <end position="284"/>
    </location>
</feature>
<proteinExistence type="predicted"/>
<dbReference type="EMBL" id="CABPSM010000002">
    <property type="protein sequence ID" value="VVD75326.1"/>
    <property type="molecule type" value="Genomic_DNA"/>
</dbReference>
<feature type="domain" description="SGNH" evidence="3">
    <location>
        <begin position="417"/>
        <end position="641"/>
    </location>
</feature>
<organism evidence="4 5">
    <name type="scientific">Pandoraea horticolens</name>
    <dbReference type="NCBI Taxonomy" id="2508298"/>
    <lineage>
        <taxon>Bacteria</taxon>
        <taxon>Pseudomonadati</taxon>
        <taxon>Pseudomonadota</taxon>
        <taxon>Betaproteobacteria</taxon>
        <taxon>Burkholderiales</taxon>
        <taxon>Burkholderiaceae</taxon>
        <taxon>Pandoraea</taxon>
    </lineage>
</organism>
<feature type="transmembrane region" description="Helical" evidence="1">
    <location>
        <begin position="296"/>
        <end position="319"/>
    </location>
</feature>
<gene>
    <name evidence="4" type="primary">oatA_1</name>
    <name evidence="4" type="ORF">PHO31112_00808</name>
</gene>
<evidence type="ECO:0000259" key="2">
    <source>
        <dbReference type="Pfam" id="PF01757"/>
    </source>
</evidence>
<sequence length="673" mass="73931">MKNPILRGPSTGSTYRPDIDGLRAVAILCVVIFHAFPGNLPGGFVGVDVFFVISGFLISRIIFSGLAAGSFRFSEFYVHRVKRIAPALIVVLASCFALGWYVLLPDEFRQLGKHIAAGSGFVENFVLWGEAGYFDKETALKPLMHLWSLSIEEQFYIFYPLLVWGVWRMGANVIGVIVALGLCSFAINLAGGASHPGATFYLPQSRVWELMSGAVLAYAYARNWRCVVAIRNSSFLADSLSVLGIGLVLGVATSLVRSEYFPGWLALFPVFGAVLLIAAGPKAMVNRFVLSNRPMVFVGLISYPLYLWHWPLLSFAHIIDAQAPTGAVRDGAVVLSFALAWLTYRLVELPTRYGRLPKIRVVYALAVGLIAAMGLGASALLKGGYTTREAALANQVNKFDYPYIHSCQAITGMKPDDDRCSADHLPVPAPGVIVIGDSVSNAYSAALTEYSRLDASFSYFQFGRGECPMLLDYGPIFCRQMMEYARTYIAETPSVHTVVLASNWPLYFNGQDWQGVRERKETPEQFDRSFKKTVEYYQSLGKKVVVFFPPAVGADPRACVVRAFTLTHRSICDPDVTVAKAIDGNYRPTLVPYLAARNVETFDPFPALCAEGRCKMLDGQRLLWSDGGHMSWYGGQYLARHAVADLRRVFGGTGTPSKPLLPQASTAGRITTN</sequence>
<feature type="transmembrane region" description="Helical" evidence="1">
    <location>
        <begin position="331"/>
        <end position="347"/>
    </location>
</feature>
<feature type="transmembrane region" description="Helical" evidence="1">
    <location>
        <begin position="235"/>
        <end position="255"/>
    </location>
</feature>
<dbReference type="InterPro" id="IPR043968">
    <property type="entry name" value="SGNH"/>
</dbReference>
<dbReference type="GO" id="GO:0009103">
    <property type="term" value="P:lipopolysaccharide biosynthetic process"/>
    <property type="evidence" value="ECO:0007669"/>
    <property type="project" value="TreeGrafter"/>
</dbReference>
<keyword evidence="4" id="KW-0808">Transferase</keyword>
<dbReference type="GO" id="GO:0016020">
    <property type="term" value="C:membrane"/>
    <property type="evidence" value="ECO:0007669"/>
    <property type="project" value="TreeGrafter"/>
</dbReference>
<feature type="transmembrane region" description="Helical" evidence="1">
    <location>
        <begin position="43"/>
        <end position="63"/>
    </location>
</feature>
<feature type="transmembrane region" description="Helical" evidence="1">
    <location>
        <begin position="359"/>
        <end position="381"/>
    </location>
</feature>
<evidence type="ECO:0000313" key="4">
    <source>
        <dbReference type="EMBL" id="VVD75326.1"/>
    </source>
</evidence>
<feature type="domain" description="Acyltransferase 3" evidence="2">
    <location>
        <begin position="18"/>
        <end position="344"/>
    </location>
</feature>
<name>A0A5E4SHA5_9BURK</name>
<dbReference type="PANTHER" id="PTHR23028:SF53">
    <property type="entry name" value="ACYL_TRANSF_3 DOMAIN-CONTAINING PROTEIN"/>
    <property type="match status" value="1"/>
</dbReference>
<dbReference type="InterPro" id="IPR002656">
    <property type="entry name" value="Acyl_transf_3_dom"/>
</dbReference>
<dbReference type="Pfam" id="PF19040">
    <property type="entry name" value="SGNH"/>
    <property type="match status" value="1"/>
</dbReference>
<keyword evidence="1" id="KW-0812">Transmembrane</keyword>
<protein>
    <submittedName>
        <fullName evidence="4">O-acetyltransferase OatA</fullName>
        <ecNumber evidence="4">2.3.1.-</ecNumber>
    </submittedName>
</protein>
<dbReference type="PANTHER" id="PTHR23028">
    <property type="entry name" value="ACETYLTRANSFERASE"/>
    <property type="match status" value="1"/>
</dbReference>
<reference evidence="4 5" key="1">
    <citation type="submission" date="2019-08" db="EMBL/GenBank/DDBJ databases">
        <authorList>
            <person name="Peeters C."/>
        </authorList>
    </citation>
    <scope>NUCLEOTIDE SEQUENCE [LARGE SCALE GENOMIC DNA]</scope>
    <source>
        <strain evidence="4 5">LMG 31112</strain>
    </source>
</reference>
<evidence type="ECO:0000259" key="3">
    <source>
        <dbReference type="Pfam" id="PF19040"/>
    </source>
</evidence>
<dbReference type="SUPFAM" id="SSF52266">
    <property type="entry name" value="SGNH hydrolase"/>
    <property type="match status" value="1"/>
</dbReference>
<evidence type="ECO:0000256" key="1">
    <source>
        <dbReference type="SAM" id="Phobius"/>
    </source>
</evidence>
<dbReference type="InterPro" id="IPR050879">
    <property type="entry name" value="Acyltransferase_3"/>
</dbReference>
<keyword evidence="4" id="KW-0012">Acyltransferase</keyword>
<keyword evidence="1" id="KW-0472">Membrane</keyword>
<keyword evidence="5" id="KW-1185">Reference proteome</keyword>
<feature type="transmembrane region" description="Helical" evidence="1">
    <location>
        <begin position="21"/>
        <end position="37"/>
    </location>
</feature>
<evidence type="ECO:0000313" key="5">
    <source>
        <dbReference type="Proteomes" id="UP000343317"/>
    </source>
</evidence>
<feature type="transmembrane region" description="Helical" evidence="1">
    <location>
        <begin position="84"/>
        <end position="103"/>
    </location>
</feature>
<dbReference type="Proteomes" id="UP000343317">
    <property type="component" value="Unassembled WGS sequence"/>
</dbReference>